<feature type="region of interest" description="Disordered" evidence="1">
    <location>
        <begin position="109"/>
        <end position="135"/>
    </location>
</feature>
<comment type="caution">
    <text evidence="2">The sequence shown here is derived from an EMBL/GenBank/DDBJ whole genome shotgun (WGS) entry which is preliminary data.</text>
</comment>
<gene>
    <name evidence="2" type="ORF">SNAT2548_LOCUS34078</name>
</gene>
<evidence type="ECO:0000313" key="2">
    <source>
        <dbReference type="EMBL" id="CAE7598983.1"/>
    </source>
</evidence>
<accession>A0A812UYF6</accession>
<dbReference type="EMBL" id="CAJNDS010002792">
    <property type="protein sequence ID" value="CAE7598983.1"/>
    <property type="molecule type" value="Genomic_DNA"/>
</dbReference>
<sequence>MGVEKRCLREGYVSEGPSESSVNIEDTEDENLQSALPGLERFYETMAAKAQIKPGAGSSSSWVLSMARSYRRLSKEKRRRGRLKELLQPAVGAAGVLRSASGGSLVCPGEHLGWSSNTDDSGYEAGYETDADESELSEWESGSTSANLKHLNLTKQMTFATELPGGQSHEEPLPFGESARPPPPKTLRALGTRPVGLRLSLPNGSDSAAALVRGLSFLSSASNNFIQVAKSFQHRP</sequence>
<proteinExistence type="predicted"/>
<reference evidence="2" key="1">
    <citation type="submission" date="2021-02" db="EMBL/GenBank/DDBJ databases">
        <authorList>
            <person name="Dougan E. K."/>
            <person name="Rhodes N."/>
            <person name="Thang M."/>
            <person name="Chan C."/>
        </authorList>
    </citation>
    <scope>NUCLEOTIDE SEQUENCE</scope>
</reference>
<evidence type="ECO:0000256" key="1">
    <source>
        <dbReference type="SAM" id="MobiDB-lite"/>
    </source>
</evidence>
<organism evidence="2 3">
    <name type="scientific">Symbiodinium natans</name>
    <dbReference type="NCBI Taxonomy" id="878477"/>
    <lineage>
        <taxon>Eukaryota</taxon>
        <taxon>Sar</taxon>
        <taxon>Alveolata</taxon>
        <taxon>Dinophyceae</taxon>
        <taxon>Suessiales</taxon>
        <taxon>Symbiodiniaceae</taxon>
        <taxon>Symbiodinium</taxon>
    </lineage>
</organism>
<name>A0A812UYF6_9DINO</name>
<evidence type="ECO:0000313" key="3">
    <source>
        <dbReference type="Proteomes" id="UP000604046"/>
    </source>
</evidence>
<dbReference type="Proteomes" id="UP000604046">
    <property type="component" value="Unassembled WGS sequence"/>
</dbReference>
<dbReference type="OrthoDB" id="409465at2759"/>
<dbReference type="AlphaFoldDB" id="A0A812UYF6"/>
<protein>
    <submittedName>
        <fullName evidence="2">Uncharacterized protein</fullName>
    </submittedName>
</protein>
<keyword evidence="3" id="KW-1185">Reference proteome</keyword>
<feature type="region of interest" description="Disordered" evidence="1">
    <location>
        <begin position="165"/>
        <end position="190"/>
    </location>
</feature>